<dbReference type="InterPro" id="IPR008030">
    <property type="entry name" value="NmrA-like"/>
</dbReference>
<dbReference type="GeneID" id="34449957"/>
<accession>A0A1F7ZZF2</accession>
<dbReference type="AlphaFoldDB" id="A0A1F7ZZF2"/>
<comment type="caution">
    <text evidence="4">The sequence shown here is derived from an EMBL/GenBank/DDBJ whole genome shotgun (WGS) entry which is preliminary data.</text>
</comment>
<evidence type="ECO:0000313" key="4">
    <source>
        <dbReference type="EMBL" id="OGM44609.1"/>
    </source>
</evidence>
<keyword evidence="1" id="KW-0521">NADP</keyword>
<dbReference type="RefSeq" id="XP_022388326.1">
    <property type="nucleotide sequence ID" value="XM_022533696.1"/>
</dbReference>
<keyword evidence="5" id="KW-1185">Reference proteome</keyword>
<protein>
    <submittedName>
        <fullName evidence="4">NmrA-like family protein</fullName>
    </submittedName>
</protein>
<evidence type="ECO:0000256" key="1">
    <source>
        <dbReference type="ARBA" id="ARBA00022857"/>
    </source>
</evidence>
<dbReference type="OrthoDB" id="9974981at2759"/>
<proteinExistence type="predicted"/>
<dbReference type="InterPro" id="IPR051609">
    <property type="entry name" value="NmrA/Isoflavone_reductase-like"/>
</dbReference>
<dbReference type="PANTHER" id="PTHR47706:SF9">
    <property type="entry name" value="NMRA-LIKE DOMAIN-CONTAINING PROTEIN-RELATED"/>
    <property type="match status" value="1"/>
</dbReference>
<dbReference type="InterPro" id="IPR045312">
    <property type="entry name" value="PCBER-like"/>
</dbReference>
<feature type="domain" description="NmrA-like" evidence="3">
    <location>
        <begin position="5"/>
        <end position="232"/>
    </location>
</feature>
<dbReference type="PANTHER" id="PTHR47706">
    <property type="entry name" value="NMRA-LIKE FAMILY PROTEIN"/>
    <property type="match status" value="1"/>
</dbReference>
<reference evidence="4 5" key="1">
    <citation type="journal article" date="2016" name="Genome Biol. Evol.">
        <title>Draft genome sequence of an aflatoxigenic Aspergillus species, A. bombycis.</title>
        <authorList>
            <person name="Moore G.G."/>
            <person name="Mack B.M."/>
            <person name="Beltz S.B."/>
            <person name="Gilbert M.K."/>
        </authorList>
    </citation>
    <scope>NUCLEOTIDE SEQUENCE [LARGE SCALE GENOMIC DNA]</scope>
    <source>
        <strain evidence="5">NRRL 26010</strain>
    </source>
</reference>
<name>A0A1F7ZZF2_9EURO</name>
<dbReference type="Proteomes" id="UP000179179">
    <property type="component" value="Unassembled WGS sequence"/>
</dbReference>
<dbReference type="CDD" id="cd05259">
    <property type="entry name" value="PCBER_SDR_a"/>
    <property type="match status" value="1"/>
</dbReference>
<dbReference type="Pfam" id="PF05368">
    <property type="entry name" value="NmrA"/>
    <property type="match status" value="1"/>
</dbReference>
<organism evidence="4 5">
    <name type="scientific">Aspergillus bombycis</name>
    <dbReference type="NCBI Taxonomy" id="109264"/>
    <lineage>
        <taxon>Eukaryota</taxon>
        <taxon>Fungi</taxon>
        <taxon>Dikarya</taxon>
        <taxon>Ascomycota</taxon>
        <taxon>Pezizomycotina</taxon>
        <taxon>Eurotiomycetes</taxon>
        <taxon>Eurotiomycetidae</taxon>
        <taxon>Eurotiales</taxon>
        <taxon>Aspergillaceae</taxon>
        <taxon>Aspergillus</taxon>
    </lineage>
</organism>
<gene>
    <name evidence="4" type="ORF">ABOM_006567</name>
</gene>
<dbReference type="GO" id="GO:0016491">
    <property type="term" value="F:oxidoreductase activity"/>
    <property type="evidence" value="ECO:0007669"/>
    <property type="project" value="UniProtKB-KW"/>
</dbReference>
<evidence type="ECO:0000256" key="2">
    <source>
        <dbReference type="ARBA" id="ARBA00023002"/>
    </source>
</evidence>
<dbReference type="EMBL" id="LYCR01000053">
    <property type="protein sequence ID" value="OGM44609.1"/>
    <property type="molecule type" value="Genomic_DNA"/>
</dbReference>
<keyword evidence="2" id="KW-0560">Oxidoreductase</keyword>
<dbReference type="Gene3D" id="3.90.25.10">
    <property type="entry name" value="UDP-galactose 4-epimerase, domain 1"/>
    <property type="match status" value="1"/>
</dbReference>
<evidence type="ECO:0000313" key="5">
    <source>
        <dbReference type="Proteomes" id="UP000179179"/>
    </source>
</evidence>
<evidence type="ECO:0000259" key="3">
    <source>
        <dbReference type="Pfam" id="PF05368"/>
    </source>
</evidence>
<dbReference type="STRING" id="109264.A0A1F7ZZF2"/>
<dbReference type="InterPro" id="IPR036291">
    <property type="entry name" value="NAD(P)-bd_dom_sf"/>
</dbReference>
<dbReference type="SUPFAM" id="SSF51735">
    <property type="entry name" value="NAD(P)-binding Rossmann-fold domains"/>
    <property type="match status" value="1"/>
</dbReference>
<dbReference type="Gene3D" id="3.40.50.720">
    <property type="entry name" value="NAD(P)-binding Rossmann-like Domain"/>
    <property type="match status" value="1"/>
</dbReference>
<sequence>MAGYKNIVLIGASGDIGKIILDGLVASSSFNITVLCRKESKASFPAGITVHKSGFSDAELEAVLKGQDAVISAVGATAFGEQKKVVDAAIRSGVRRFIPSEFSSNSQNEAVLKLAPFFGQKRELIEYLKTKQSGGLSWTAIATSGLLDWGLGNGFLEFDVASRTATIWDGGNQSFTLTNGKQLGQAVVSVLQHPQATSNKYLYIASVETTQNEIMAALEEETGAKWSMKATTTEEQVDEGFKKLGAGDFSGAFQLVRATCYGKTPSLQANYVKDLSLANDMLGLKLESVRDTVKRVVAQ</sequence>